<sequence>MNHRHAHKNDAASAVATSISSILLSFLASSHHWLHTGILLIMGGSTNMMATMSGIVWLRRTMILVTVITSFYSVYRLLRHKRMPIWMKWMTAISLIISFGLIVYTLINFGW</sequence>
<keyword evidence="1" id="KW-1133">Transmembrane helix</keyword>
<keyword evidence="1" id="KW-0812">Transmembrane</keyword>
<accession>A0ABT9U413</accession>
<evidence type="ECO:0000313" key="3">
    <source>
        <dbReference type="Proteomes" id="UP001229346"/>
    </source>
</evidence>
<keyword evidence="1" id="KW-0472">Membrane</keyword>
<feature type="transmembrane region" description="Helical" evidence="1">
    <location>
        <begin position="54"/>
        <end position="74"/>
    </location>
</feature>
<feature type="transmembrane region" description="Helical" evidence="1">
    <location>
        <begin position="12"/>
        <end position="34"/>
    </location>
</feature>
<keyword evidence="3" id="KW-1185">Reference proteome</keyword>
<evidence type="ECO:0000313" key="2">
    <source>
        <dbReference type="EMBL" id="MDQ0113982.1"/>
    </source>
</evidence>
<gene>
    <name evidence="2" type="ORF">J2T15_003425</name>
</gene>
<dbReference type="EMBL" id="JAUSSU010000006">
    <property type="protein sequence ID" value="MDQ0113982.1"/>
    <property type="molecule type" value="Genomic_DNA"/>
</dbReference>
<evidence type="ECO:0000256" key="1">
    <source>
        <dbReference type="SAM" id="Phobius"/>
    </source>
</evidence>
<feature type="transmembrane region" description="Helical" evidence="1">
    <location>
        <begin position="86"/>
        <end position="107"/>
    </location>
</feature>
<proteinExistence type="predicted"/>
<protein>
    <submittedName>
        <fullName evidence="2">Uncharacterized protein</fullName>
    </submittedName>
</protein>
<name>A0ABT9U413_PAEHA</name>
<organism evidence="2 3">
    <name type="scientific">Paenibacillus harenae</name>
    <dbReference type="NCBI Taxonomy" id="306543"/>
    <lineage>
        <taxon>Bacteria</taxon>
        <taxon>Bacillati</taxon>
        <taxon>Bacillota</taxon>
        <taxon>Bacilli</taxon>
        <taxon>Bacillales</taxon>
        <taxon>Paenibacillaceae</taxon>
        <taxon>Paenibacillus</taxon>
    </lineage>
</organism>
<dbReference type="Proteomes" id="UP001229346">
    <property type="component" value="Unassembled WGS sequence"/>
</dbReference>
<comment type="caution">
    <text evidence="2">The sequence shown here is derived from an EMBL/GenBank/DDBJ whole genome shotgun (WGS) entry which is preliminary data.</text>
</comment>
<dbReference type="RefSeq" id="WP_307205265.1">
    <property type="nucleotide sequence ID" value="NZ_JAUSSU010000006.1"/>
</dbReference>
<reference evidence="2 3" key="1">
    <citation type="submission" date="2023-07" db="EMBL/GenBank/DDBJ databases">
        <title>Sorghum-associated microbial communities from plants grown in Nebraska, USA.</title>
        <authorList>
            <person name="Schachtman D."/>
        </authorList>
    </citation>
    <scope>NUCLEOTIDE SEQUENCE [LARGE SCALE GENOMIC DNA]</scope>
    <source>
        <strain evidence="2 3">CC482</strain>
    </source>
</reference>